<dbReference type="AlphaFoldDB" id="A0A1X7RW46"/>
<reference evidence="5 6" key="1">
    <citation type="submission" date="2016-06" db="EMBL/GenBank/DDBJ databases">
        <authorList>
            <person name="Kjaerup R.B."/>
            <person name="Dalgaard T.S."/>
            <person name="Juul-Madsen H.R."/>
        </authorList>
    </citation>
    <scope>NUCLEOTIDE SEQUENCE [LARGE SCALE GENOMIC DNA]</scope>
</reference>
<dbReference type="PANTHER" id="PTHR11360:SF130">
    <property type="entry name" value="MAJOR FACILITATOR SUPERFAMILY (MFS) PROFILE DOMAIN-CONTAINING PROTEIN-RELATED"/>
    <property type="match status" value="1"/>
</dbReference>
<evidence type="ECO:0000256" key="3">
    <source>
        <dbReference type="SAM" id="MobiDB-lite"/>
    </source>
</evidence>
<comment type="subcellular location">
    <subcellularLocation>
        <location evidence="1">Membrane</location>
        <topology evidence="1">Multi-pass membrane protein</topology>
    </subcellularLocation>
</comment>
<evidence type="ECO:0000256" key="1">
    <source>
        <dbReference type="ARBA" id="ARBA00004141"/>
    </source>
</evidence>
<gene>
    <name evidence="5" type="ORF">ZT3D7_G6809</name>
</gene>
<dbReference type="Pfam" id="PF07690">
    <property type="entry name" value="MFS_1"/>
    <property type="match status" value="1"/>
</dbReference>
<dbReference type="Gene3D" id="1.20.1250.20">
    <property type="entry name" value="MFS general substrate transporter like domains"/>
    <property type="match status" value="2"/>
</dbReference>
<evidence type="ECO:0000256" key="2">
    <source>
        <dbReference type="ARBA" id="ARBA00006727"/>
    </source>
</evidence>
<feature type="compositionally biased region" description="Basic and acidic residues" evidence="3">
    <location>
        <begin position="1"/>
        <end position="15"/>
    </location>
</feature>
<evidence type="ECO:0000313" key="5">
    <source>
        <dbReference type="EMBL" id="SMQ51656.1"/>
    </source>
</evidence>
<dbReference type="EMBL" id="LT853697">
    <property type="protein sequence ID" value="SMQ51656.1"/>
    <property type="molecule type" value="Genomic_DNA"/>
</dbReference>
<evidence type="ECO:0000256" key="4">
    <source>
        <dbReference type="SAM" id="Phobius"/>
    </source>
</evidence>
<keyword evidence="4" id="KW-0812">Transmembrane</keyword>
<organism evidence="5 6">
    <name type="scientific">Zymoseptoria tritici (strain ST99CH_3D7)</name>
    <dbReference type="NCBI Taxonomy" id="1276538"/>
    <lineage>
        <taxon>Eukaryota</taxon>
        <taxon>Fungi</taxon>
        <taxon>Dikarya</taxon>
        <taxon>Ascomycota</taxon>
        <taxon>Pezizomycotina</taxon>
        <taxon>Dothideomycetes</taxon>
        <taxon>Dothideomycetidae</taxon>
        <taxon>Mycosphaerellales</taxon>
        <taxon>Mycosphaerellaceae</taxon>
        <taxon>Zymoseptoria</taxon>
    </lineage>
</organism>
<feature type="transmembrane region" description="Helical" evidence="4">
    <location>
        <begin position="251"/>
        <end position="273"/>
    </location>
</feature>
<dbReference type="PANTHER" id="PTHR11360">
    <property type="entry name" value="MONOCARBOXYLATE TRANSPORTER"/>
    <property type="match status" value="1"/>
</dbReference>
<keyword evidence="6" id="KW-1185">Reference proteome</keyword>
<comment type="similarity">
    <text evidence="2">Belongs to the major facilitator superfamily. Monocarboxylate porter (TC 2.A.1.13) family.</text>
</comment>
<feature type="transmembrane region" description="Helical" evidence="4">
    <location>
        <begin position="418"/>
        <end position="440"/>
    </location>
</feature>
<evidence type="ECO:0000313" key="6">
    <source>
        <dbReference type="Proteomes" id="UP000215127"/>
    </source>
</evidence>
<proteinExistence type="inferred from homology"/>
<sequence length="485" mass="53138">MVRHSFEEKSIEDITKPPVIKNDANPWPNNEDDEISSQLSHAESIEEQHDQPTLNEKSQSTQPGPARSILSRTVSRRSAASLDPGPPPDGGVAAWTQCFCTHLTIASTFGYITSFGVFQTYYQTALNVEQSTISWIGSVQLFLLFFIGTVSGRATDAGLFRYVYILGSIFQLVGIFCTAQATTFWQLFLAQAVCSGIANGLHFCPAMSLLTTYFARRRAFAVGFAAVGSCTGGIAIPIIVQQLLPRIGFPWTVRVIGFFMLATNAITITLYRTRLPPRKSGPIIDWPSLKEAPYVLYVLAMFFVFWGLYFAFFYIGAYGRNVLGCSYQQSINLLLTVVSVGFVFRLVPNYFADRVGTLNTLIPFAFLCGAMMFAWTGIHSLSGMFVFAAIYGSGSAAIQALFPALFGSLSKVPDMKKAGVRMGMAFSCVSFACLTGPPLAGALIQRRDGDYLYAQVWAGTSFFLGGSLLIATRFAKVGWDWKAVI</sequence>
<keyword evidence="4" id="KW-1133">Transmembrane helix</keyword>
<feature type="transmembrane region" description="Helical" evidence="4">
    <location>
        <begin position="294"/>
        <end position="315"/>
    </location>
</feature>
<feature type="transmembrane region" description="Helical" evidence="4">
    <location>
        <begin position="384"/>
        <end position="406"/>
    </location>
</feature>
<accession>A0A1X7RW46</accession>
<dbReference type="GO" id="GO:0016020">
    <property type="term" value="C:membrane"/>
    <property type="evidence" value="ECO:0007669"/>
    <property type="project" value="UniProtKB-SubCell"/>
</dbReference>
<dbReference type="GO" id="GO:0022857">
    <property type="term" value="F:transmembrane transporter activity"/>
    <property type="evidence" value="ECO:0007669"/>
    <property type="project" value="InterPro"/>
</dbReference>
<feature type="transmembrane region" description="Helical" evidence="4">
    <location>
        <begin position="187"/>
        <end position="207"/>
    </location>
</feature>
<dbReference type="Proteomes" id="UP000215127">
    <property type="component" value="Chromosome 6"/>
</dbReference>
<feature type="transmembrane region" description="Helical" evidence="4">
    <location>
        <begin position="162"/>
        <end position="181"/>
    </location>
</feature>
<keyword evidence="4" id="KW-0472">Membrane</keyword>
<feature type="transmembrane region" description="Helical" evidence="4">
    <location>
        <begin position="132"/>
        <end position="150"/>
    </location>
</feature>
<feature type="compositionally biased region" description="Polar residues" evidence="3">
    <location>
        <begin position="51"/>
        <end position="63"/>
    </location>
</feature>
<dbReference type="InterPro" id="IPR050327">
    <property type="entry name" value="Proton-linked_MCT"/>
</dbReference>
<dbReference type="InterPro" id="IPR011701">
    <property type="entry name" value="MFS"/>
</dbReference>
<evidence type="ECO:0008006" key="7">
    <source>
        <dbReference type="Google" id="ProtNLM"/>
    </source>
</evidence>
<feature type="transmembrane region" description="Helical" evidence="4">
    <location>
        <begin position="358"/>
        <end position="378"/>
    </location>
</feature>
<feature type="transmembrane region" description="Helical" evidence="4">
    <location>
        <begin position="452"/>
        <end position="472"/>
    </location>
</feature>
<dbReference type="InterPro" id="IPR036259">
    <property type="entry name" value="MFS_trans_sf"/>
</dbReference>
<feature type="transmembrane region" description="Helical" evidence="4">
    <location>
        <begin position="219"/>
        <end position="239"/>
    </location>
</feature>
<feature type="transmembrane region" description="Helical" evidence="4">
    <location>
        <begin position="327"/>
        <end position="346"/>
    </location>
</feature>
<feature type="region of interest" description="Disordered" evidence="3">
    <location>
        <begin position="1"/>
        <end position="70"/>
    </location>
</feature>
<name>A0A1X7RW46_ZYMT9</name>
<protein>
    <recommendedName>
        <fullName evidence="7">Major facilitator superfamily (MFS) profile domain-containing protein</fullName>
    </recommendedName>
</protein>
<dbReference type="SUPFAM" id="SSF103473">
    <property type="entry name" value="MFS general substrate transporter"/>
    <property type="match status" value="1"/>
</dbReference>